<proteinExistence type="predicted"/>
<evidence type="ECO:0000256" key="1">
    <source>
        <dbReference type="SAM" id="MobiDB-lite"/>
    </source>
</evidence>
<dbReference type="EMBL" id="JPHD02000017">
    <property type="protein sequence ID" value="KGE53520.1"/>
    <property type="molecule type" value="Genomic_DNA"/>
</dbReference>
<dbReference type="HOGENOM" id="CLU_3392035_0_0_6"/>
<gene>
    <name evidence="2" type="ORF">GW15_0201795</name>
</gene>
<dbReference type="AlphaFoldDB" id="A0A098Q2H2"/>
<feature type="compositionally biased region" description="Polar residues" evidence="1">
    <location>
        <begin position="23"/>
        <end position="32"/>
    </location>
</feature>
<protein>
    <submittedName>
        <fullName evidence="2">Uncharacterized protein</fullName>
    </submittedName>
</protein>
<comment type="caution">
    <text evidence="2">The sequence shown here is derived from an EMBL/GenBank/DDBJ whole genome shotgun (WGS) entry which is preliminary data.</text>
</comment>
<feature type="region of interest" description="Disordered" evidence="1">
    <location>
        <begin position="1"/>
        <end position="32"/>
    </location>
</feature>
<name>A0A098Q2H2_9XANT</name>
<accession>A0A098Q2H2</accession>
<evidence type="ECO:0000313" key="2">
    <source>
        <dbReference type="EMBL" id="KGE53520.1"/>
    </source>
</evidence>
<reference evidence="2 3" key="1">
    <citation type="submission" date="2014-09" db="EMBL/GenBank/DDBJ databases">
        <title>A draft genome sequence for Xanthomonas axonopodis pv. vasculorum NCPPB 900.</title>
        <authorList>
            <person name="Harrison J."/>
            <person name="Studholme D.J."/>
        </authorList>
    </citation>
    <scope>NUCLEOTIDE SEQUENCE [LARGE SCALE GENOMIC DNA]</scope>
    <source>
        <strain evidence="2 3">NCPPB 900</strain>
    </source>
</reference>
<dbReference type="Proteomes" id="UP000028012">
    <property type="component" value="Unassembled WGS sequence"/>
</dbReference>
<sequence>MAGKHPPSSATDITSRPARYQLRGTTSPDARA</sequence>
<organism evidence="2 3">
    <name type="scientific">Xanthomonas axonopodis pv. vasculorum</name>
    <dbReference type="NCBI Taxonomy" id="325777"/>
    <lineage>
        <taxon>Bacteria</taxon>
        <taxon>Pseudomonadati</taxon>
        <taxon>Pseudomonadota</taxon>
        <taxon>Gammaproteobacteria</taxon>
        <taxon>Lysobacterales</taxon>
        <taxon>Lysobacteraceae</taxon>
        <taxon>Xanthomonas</taxon>
    </lineage>
</organism>
<evidence type="ECO:0000313" key="3">
    <source>
        <dbReference type="Proteomes" id="UP000028012"/>
    </source>
</evidence>